<dbReference type="EMBL" id="CAJDYZ010009313">
    <property type="protein sequence ID" value="CAD1476375.1"/>
    <property type="molecule type" value="Genomic_DNA"/>
</dbReference>
<dbReference type="Proteomes" id="UP000752696">
    <property type="component" value="Unassembled WGS sequence"/>
</dbReference>
<protein>
    <submittedName>
        <fullName evidence="1">Uncharacterized protein</fullName>
    </submittedName>
</protein>
<keyword evidence="2" id="KW-1185">Reference proteome</keyword>
<gene>
    <name evidence="1" type="ORF">MHI_LOCUS640715</name>
</gene>
<organism evidence="1 2">
    <name type="scientific">Heterotrigona itama</name>
    <dbReference type="NCBI Taxonomy" id="395501"/>
    <lineage>
        <taxon>Eukaryota</taxon>
        <taxon>Metazoa</taxon>
        <taxon>Ecdysozoa</taxon>
        <taxon>Arthropoda</taxon>
        <taxon>Hexapoda</taxon>
        <taxon>Insecta</taxon>
        <taxon>Pterygota</taxon>
        <taxon>Neoptera</taxon>
        <taxon>Endopterygota</taxon>
        <taxon>Hymenoptera</taxon>
        <taxon>Apocrita</taxon>
        <taxon>Aculeata</taxon>
        <taxon>Apoidea</taxon>
        <taxon>Anthophila</taxon>
        <taxon>Apidae</taxon>
        <taxon>Heterotrigona</taxon>
    </lineage>
</organism>
<accession>A0A6V7HBD5</accession>
<name>A0A6V7HBD5_9HYME</name>
<sequence>MSIQCHTTVKVRIIGNNGRKKKRLNLYIGPNQTKLKRNLWPYAPETSATASGRFQVPFPGALRRCSSVHRVKQEHSVKEEDSSRVGRMRGEAVPAKKINWADKRPITPFRWSTDIRASQDFVSYTAGIRERLQVTDIAVSSFFLSR</sequence>
<evidence type="ECO:0000313" key="1">
    <source>
        <dbReference type="EMBL" id="CAD1476375.1"/>
    </source>
</evidence>
<evidence type="ECO:0000313" key="2">
    <source>
        <dbReference type="Proteomes" id="UP000752696"/>
    </source>
</evidence>
<comment type="caution">
    <text evidence="1">The sequence shown here is derived from an EMBL/GenBank/DDBJ whole genome shotgun (WGS) entry which is preliminary data.</text>
</comment>
<reference evidence="1" key="1">
    <citation type="submission" date="2020-07" db="EMBL/GenBank/DDBJ databases">
        <authorList>
            <person name="Nazaruddin N."/>
        </authorList>
    </citation>
    <scope>NUCLEOTIDE SEQUENCE</scope>
</reference>
<proteinExistence type="predicted"/>
<dbReference type="AlphaFoldDB" id="A0A6V7HBD5"/>